<proteinExistence type="predicted"/>
<dbReference type="InterPro" id="IPR011009">
    <property type="entry name" value="Kinase-like_dom_sf"/>
</dbReference>
<dbReference type="InterPro" id="IPR000719">
    <property type="entry name" value="Prot_kinase_dom"/>
</dbReference>
<sequence>MNRNRMMREPLRVDESSMKHVSVLGRGSFGCVSLQRDSNFRLYAKKSSSSFSQLKDYHKEVRIMLRFRNHPRIVQALSSFVHLSTPPEQRCHIYMEYASKGTLFNMIFRFRGKPMPENMIRRAAFMILQGLDALHSNGYVHCDLKPANVLVFPSTTVGEPWDLKLADFGFSKEPCTDSRSLFHGTEQYMPPESLGPDGEMGSSTVDIWSLGCMVIEMFGGCPLNMGDRYMWRLPVLVSPVADDFLMRCLALQPSRRATAAELLTHPFVAQKNSTVPILTEMPPYPFLRFPPSIMDNVMEEYARLGVVV</sequence>
<dbReference type="Gene3D" id="1.10.510.10">
    <property type="entry name" value="Transferase(Phosphotransferase) domain 1"/>
    <property type="match status" value="1"/>
</dbReference>
<dbReference type="GeneID" id="104728717"/>
<dbReference type="InterPro" id="IPR008271">
    <property type="entry name" value="Ser/Thr_kinase_AS"/>
</dbReference>
<dbReference type="InterPro" id="IPR052751">
    <property type="entry name" value="Plant_MAPKKK"/>
</dbReference>
<keyword evidence="2" id="KW-1185">Reference proteome</keyword>
<dbReference type="RefSeq" id="XP_010445964.1">
    <property type="nucleotide sequence ID" value="XM_010447662.1"/>
</dbReference>
<reference evidence="2" key="1">
    <citation type="journal article" date="2014" name="Nat. Commun.">
        <title>The emerging biofuel crop Camelina sativa retains a highly undifferentiated hexaploid genome structure.</title>
        <authorList>
            <person name="Kagale S."/>
            <person name="Koh C."/>
            <person name="Nixon J."/>
            <person name="Bollina V."/>
            <person name="Clarke W.E."/>
            <person name="Tuteja R."/>
            <person name="Spillane C."/>
            <person name="Robinson S.J."/>
            <person name="Links M.G."/>
            <person name="Clarke C."/>
            <person name="Higgins E.E."/>
            <person name="Huebert T."/>
            <person name="Sharpe A.G."/>
            <person name="Parkin I.A."/>
        </authorList>
    </citation>
    <scope>NUCLEOTIDE SEQUENCE [LARGE SCALE GENOMIC DNA]</scope>
    <source>
        <strain evidence="2">cv. DH55</strain>
    </source>
</reference>
<dbReference type="PROSITE" id="PS00108">
    <property type="entry name" value="PROTEIN_KINASE_ST"/>
    <property type="match status" value="1"/>
</dbReference>
<name>A0ABM0UT85_CAMSA</name>
<dbReference type="Gene3D" id="3.30.200.20">
    <property type="entry name" value="Phosphorylase Kinase, domain 1"/>
    <property type="match status" value="1"/>
</dbReference>
<dbReference type="PANTHER" id="PTHR48011:SF52">
    <property type="entry name" value="PROTEIN KINASE FAMILY PROTEIN-RELATED"/>
    <property type="match status" value="1"/>
</dbReference>
<evidence type="ECO:0000313" key="3">
    <source>
        <dbReference type="RefSeq" id="XP_010445964.1"/>
    </source>
</evidence>
<organism evidence="2 3">
    <name type="scientific">Camelina sativa</name>
    <name type="common">False flax</name>
    <name type="synonym">Myagrum sativum</name>
    <dbReference type="NCBI Taxonomy" id="90675"/>
    <lineage>
        <taxon>Eukaryota</taxon>
        <taxon>Viridiplantae</taxon>
        <taxon>Streptophyta</taxon>
        <taxon>Embryophyta</taxon>
        <taxon>Tracheophyta</taxon>
        <taxon>Spermatophyta</taxon>
        <taxon>Magnoliopsida</taxon>
        <taxon>eudicotyledons</taxon>
        <taxon>Gunneridae</taxon>
        <taxon>Pentapetalae</taxon>
        <taxon>rosids</taxon>
        <taxon>malvids</taxon>
        <taxon>Brassicales</taxon>
        <taxon>Brassicaceae</taxon>
        <taxon>Camelineae</taxon>
        <taxon>Camelina</taxon>
    </lineage>
</organism>
<protein>
    <submittedName>
        <fullName evidence="3">Mitogen-activated protein kinase kinase kinase 3-like</fullName>
    </submittedName>
</protein>
<gene>
    <name evidence="3" type="primary">LOC104728717</name>
</gene>
<dbReference type="Proteomes" id="UP000694864">
    <property type="component" value="Chromosome 11"/>
</dbReference>
<feature type="domain" description="Protein kinase" evidence="1">
    <location>
        <begin position="18"/>
        <end position="268"/>
    </location>
</feature>
<evidence type="ECO:0000313" key="2">
    <source>
        <dbReference type="Proteomes" id="UP000694864"/>
    </source>
</evidence>
<dbReference type="Pfam" id="PF00069">
    <property type="entry name" value="Pkinase"/>
    <property type="match status" value="1"/>
</dbReference>
<evidence type="ECO:0000259" key="1">
    <source>
        <dbReference type="PROSITE" id="PS50011"/>
    </source>
</evidence>
<dbReference type="SMART" id="SM00220">
    <property type="entry name" value="S_TKc"/>
    <property type="match status" value="1"/>
</dbReference>
<dbReference type="SUPFAM" id="SSF56112">
    <property type="entry name" value="Protein kinase-like (PK-like)"/>
    <property type="match status" value="1"/>
</dbReference>
<dbReference type="PROSITE" id="PS50011">
    <property type="entry name" value="PROTEIN_KINASE_DOM"/>
    <property type="match status" value="1"/>
</dbReference>
<dbReference type="PANTHER" id="PTHR48011">
    <property type="entry name" value="CCR4-NOT TRANSCRIPTIONAL COMPLEX SUBUNIT CAF120-RELATED"/>
    <property type="match status" value="1"/>
</dbReference>
<accession>A0ABM0UT85</accession>
<reference evidence="3" key="2">
    <citation type="submission" date="2025-08" db="UniProtKB">
        <authorList>
            <consortium name="RefSeq"/>
        </authorList>
    </citation>
    <scope>IDENTIFICATION</scope>
    <source>
        <tissue evidence="3">Leaf</tissue>
    </source>
</reference>